<accession>F8CFT5</accession>
<reference evidence="1 2" key="1">
    <citation type="journal article" date="2011" name="J. Bacteriol.">
        <title>Genome sequence of the halotolerant marine bacterium Myxococcus fulvus HW-1.</title>
        <authorList>
            <person name="Li Z.F."/>
            <person name="Li X."/>
            <person name="Liu H."/>
            <person name="Liu X."/>
            <person name="Han K."/>
            <person name="Wu Z.H."/>
            <person name="Hu W."/>
            <person name="Li F.F."/>
            <person name="Li Y.Z."/>
        </authorList>
    </citation>
    <scope>NUCLEOTIDE SEQUENCE [LARGE SCALE GENOMIC DNA]</scope>
    <source>
        <strain evidence="2">ATCC BAA-855 / HW-1</strain>
    </source>
</reference>
<dbReference type="KEGG" id="mfu:LILAB_14995"/>
<evidence type="ECO:0000313" key="1">
    <source>
        <dbReference type="EMBL" id="AEI64904.1"/>
    </source>
</evidence>
<sequence>MQEYEEQLSDYLKNRNKEHVKLEHELCKERIVFLSKRLYGLVTSRMSKAERETAGLDYKGTLDSMVQN</sequence>
<organism evidence="1 2">
    <name type="scientific">Myxococcus fulvus (strain ATCC BAA-855 / HW-1)</name>
    <dbReference type="NCBI Taxonomy" id="483219"/>
    <lineage>
        <taxon>Bacteria</taxon>
        <taxon>Pseudomonadati</taxon>
        <taxon>Myxococcota</taxon>
        <taxon>Myxococcia</taxon>
        <taxon>Myxococcales</taxon>
        <taxon>Cystobacterineae</taxon>
        <taxon>Myxococcaceae</taxon>
        <taxon>Myxococcus</taxon>
    </lineage>
</organism>
<dbReference type="AlphaFoldDB" id="F8CFT5"/>
<protein>
    <submittedName>
        <fullName evidence="1">Uncharacterized protein</fullName>
    </submittedName>
</protein>
<gene>
    <name evidence="1" type="ordered locus">LILAB_14995</name>
</gene>
<dbReference type="STRING" id="483219.LILAB_14995"/>
<proteinExistence type="predicted"/>
<dbReference type="HOGENOM" id="CLU_2789579_0_0_7"/>
<dbReference type="Proteomes" id="UP000000488">
    <property type="component" value="Chromosome"/>
</dbReference>
<dbReference type="EMBL" id="CP002830">
    <property type="protein sequence ID" value="AEI64904.1"/>
    <property type="molecule type" value="Genomic_DNA"/>
</dbReference>
<name>F8CFT5_MYXFH</name>
<evidence type="ECO:0000313" key="2">
    <source>
        <dbReference type="Proteomes" id="UP000000488"/>
    </source>
</evidence>